<dbReference type="Gene3D" id="2.30.130.30">
    <property type="entry name" value="Hypothetical protein"/>
    <property type="match status" value="1"/>
</dbReference>
<dbReference type="PIRSF" id="PIRSF016134">
    <property type="entry name" value="UCP016134"/>
    <property type="match status" value="1"/>
</dbReference>
<dbReference type="InterPro" id="IPR015947">
    <property type="entry name" value="PUA-like_sf"/>
</dbReference>
<proteinExistence type="predicted"/>
<evidence type="ECO:0000313" key="3">
    <source>
        <dbReference type="Proteomes" id="UP001108123"/>
    </source>
</evidence>
<evidence type="ECO:0000259" key="1">
    <source>
        <dbReference type="Pfam" id="PF04266"/>
    </source>
</evidence>
<dbReference type="AlphaFoldDB" id="A0A9Q4FM99"/>
<accession>A0A9Q4FM99</accession>
<dbReference type="InterPro" id="IPR007374">
    <property type="entry name" value="ASCH_domain"/>
</dbReference>
<dbReference type="InterPro" id="IPR016645">
    <property type="entry name" value="UCP016134"/>
</dbReference>
<reference evidence="2" key="1">
    <citation type="submission" date="2022-01" db="EMBL/GenBank/DDBJ databases">
        <title>Collection of gut derived symbiotic bacterial strains cultured from healthy donors.</title>
        <authorList>
            <person name="Lin H."/>
            <person name="Kohout C."/>
            <person name="Waligurski E."/>
            <person name="Pamer E.G."/>
        </authorList>
    </citation>
    <scope>NUCLEOTIDE SEQUENCE</scope>
    <source>
        <strain evidence="2">MSK.14.39</strain>
    </source>
</reference>
<dbReference type="RefSeq" id="WP_237915628.1">
    <property type="nucleotide sequence ID" value="NZ_JAKNID010000033.1"/>
</dbReference>
<dbReference type="Proteomes" id="UP001108123">
    <property type="component" value="Unassembled WGS sequence"/>
</dbReference>
<name>A0A9Q4FM99_9FIRM</name>
<evidence type="ECO:0000313" key="2">
    <source>
        <dbReference type="EMBL" id="MCG4565465.1"/>
    </source>
</evidence>
<gene>
    <name evidence="2" type="ORF">L0P62_08390</name>
</gene>
<dbReference type="Pfam" id="PF04266">
    <property type="entry name" value="ASCH"/>
    <property type="match status" value="1"/>
</dbReference>
<dbReference type="EMBL" id="JAKNID010000033">
    <property type="protein sequence ID" value="MCG4565465.1"/>
    <property type="molecule type" value="Genomic_DNA"/>
</dbReference>
<dbReference type="SUPFAM" id="SSF88697">
    <property type="entry name" value="PUA domain-like"/>
    <property type="match status" value="1"/>
</dbReference>
<organism evidence="2 3">
    <name type="scientific">Anaerosalibacter bizertensis</name>
    <dbReference type="NCBI Taxonomy" id="932217"/>
    <lineage>
        <taxon>Bacteria</taxon>
        <taxon>Bacillati</taxon>
        <taxon>Bacillota</taxon>
        <taxon>Tissierellia</taxon>
        <taxon>Tissierellales</taxon>
        <taxon>Sporanaerobacteraceae</taxon>
        <taxon>Anaerosalibacter</taxon>
    </lineage>
</organism>
<sequence length="118" mass="14348">MIYKMKLLENEFNNIKHNGKILEVRLNDEKRKNIKSGDEIIFYKLPYMKEYIGVYVEQVYVFSSFLEVYTKFPKEYFGYSNISMEEIMKKIYTIYTKEQEKVKGVMVIKFRVESKSYQ</sequence>
<comment type="caution">
    <text evidence="2">The sequence shown here is derived from an EMBL/GenBank/DDBJ whole genome shotgun (WGS) entry which is preliminary data.</text>
</comment>
<keyword evidence="3" id="KW-1185">Reference proteome</keyword>
<feature type="domain" description="ASCH" evidence="1">
    <location>
        <begin position="12"/>
        <end position="112"/>
    </location>
</feature>
<protein>
    <submittedName>
        <fullName evidence="2">ASCH domain-containing protein</fullName>
    </submittedName>
</protein>